<dbReference type="OrthoDB" id="574287at2"/>
<dbReference type="STRING" id="1173027.Mic7113_3873"/>
<dbReference type="EMBL" id="CP003630">
    <property type="protein sequence ID" value="AFZ19585.1"/>
    <property type="molecule type" value="Genomic_DNA"/>
</dbReference>
<sequence>MRYSLLSRFQGALLGSLVREMLLPKGSQGQVLGGVSLTSPKQEDAQTLQQLSVWNQLATCGIESLIRCGRLNLEDWWLLLEKTPSSLGLKSVPSMSESALATIPIALFFHEDEVKLRQQLFTCQDLWQHQAEASEGVLAIAYALSLALREQLDYATLIPRIQIYVGNLETSQSPLMRQLEQVQMLLKKGAGLETTLTQLRRDAQIRGEPLGRAHTSIALAFYCFLSTPEDFRLAVSRAARTGYQPQITVALTGALAGAYNSIIGIPVNWRLTANRISSGNQHLQLADRLLEVWAGVYDVSALGQGQPLAVAAPQVIQPR</sequence>
<dbReference type="HOGENOM" id="CLU_078460_0_0_3"/>
<protein>
    <submittedName>
        <fullName evidence="1">ADP-ribosylglycohydrolase</fullName>
    </submittedName>
</protein>
<dbReference type="InterPro" id="IPR005502">
    <property type="entry name" value="Ribosyl_crysJ1"/>
</dbReference>
<evidence type="ECO:0000313" key="2">
    <source>
        <dbReference type="Proteomes" id="UP000010471"/>
    </source>
</evidence>
<organism evidence="1 2">
    <name type="scientific">Allocoleopsis franciscana PCC 7113</name>
    <dbReference type="NCBI Taxonomy" id="1173027"/>
    <lineage>
        <taxon>Bacteria</taxon>
        <taxon>Bacillati</taxon>
        <taxon>Cyanobacteriota</taxon>
        <taxon>Cyanophyceae</taxon>
        <taxon>Coleofasciculales</taxon>
        <taxon>Coleofasciculaceae</taxon>
        <taxon>Allocoleopsis</taxon>
        <taxon>Allocoleopsis franciscana</taxon>
    </lineage>
</organism>
<dbReference type="PATRIC" id="fig|1173027.3.peg.4260"/>
<evidence type="ECO:0000313" key="1">
    <source>
        <dbReference type="EMBL" id="AFZ19585.1"/>
    </source>
</evidence>
<proteinExistence type="predicted"/>
<dbReference type="eggNOG" id="COG1397">
    <property type="taxonomic scope" value="Bacteria"/>
</dbReference>
<keyword evidence="1" id="KW-0378">Hydrolase</keyword>
<gene>
    <name evidence="1" type="ORF">Mic7113_3873</name>
</gene>
<dbReference type="Gene3D" id="1.10.4080.10">
    <property type="entry name" value="ADP-ribosylation/Crystallin J1"/>
    <property type="match status" value="1"/>
</dbReference>
<dbReference type="AlphaFoldDB" id="K9WGS8"/>
<dbReference type="KEGG" id="mic:Mic7113_3873"/>
<reference evidence="1 2" key="1">
    <citation type="submission" date="2012-06" db="EMBL/GenBank/DDBJ databases">
        <title>Finished chromosome of genome of Microcoleus sp. PCC 7113.</title>
        <authorList>
            <consortium name="US DOE Joint Genome Institute"/>
            <person name="Gugger M."/>
            <person name="Coursin T."/>
            <person name="Rippka R."/>
            <person name="Tandeau De Marsac N."/>
            <person name="Huntemann M."/>
            <person name="Wei C.-L."/>
            <person name="Han J."/>
            <person name="Detter J.C."/>
            <person name="Han C."/>
            <person name="Tapia R."/>
            <person name="Chen A."/>
            <person name="Kyrpides N."/>
            <person name="Mavromatis K."/>
            <person name="Markowitz V."/>
            <person name="Szeto E."/>
            <person name="Ivanova N."/>
            <person name="Pagani I."/>
            <person name="Pati A."/>
            <person name="Goodwin L."/>
            <person name="Nordberg H.P."/>
            <person name="Cantor M.N."/>
            <person name="Hua S.X."/>
            <person name="Woyke T."/>
            <person name="Kerfeld C.A."/>
        </authorList>
    </citation>
    <scope>NUCLEOTIDE SEQUENCE [LARGE SCALE GENOMIC DNA]</scope>
    <source>
        <strain evidence="1 2">PCC 7113</strain>
    </source>
</reference>
<dbReference type="GO" id="GO:0016787">
    <property type="term" value="F:hydrolase activity"/>
    <property type="evidence" value="ECO:0007669"/>
    <property type="project" value="UniProtKB-KW"/>
</dbReference>
<dbReference type="RefSeq" id="WP_015183724.1">
    <property type="nucleotide sequence ID" value="NC_019738.1"/>
</dbReference>
<dbReference type="Proteomes" id="UP000010471">
    <property type="component" value="Chromosome"/>
</dbReference>
<dbReference type="InterPro" id="IPR036705">
    <property type="entry name" value="Ribosyl_crysJ1_sf"/>
</dbReference>
<accession>K9WGS8</accession>
<dbReference type="SUPFAM" id="SSF101478">
    <property type="entry name" value="ADP-ribosylglycohydrolase"/>
    <property type="match status" value="1"/>
</dbReference>
<dbReference type="Pfam" id="PF03747">
    <property type="entry name" value="ADP_ribosyl_GH"/>
    <property type="match status" value="1"/>
</dbReference>
<keyword evidence="2" id="KW-1185">Reference proteome</keyword>
<name>K9WGS8_9CYAN</name>